<dbReference type="Pfam" id="PF00593">
    <property type="entry name" value="TonB_dep_Rec_b-barrel"/>
    <property type="match status" value="1"/>
</dbReference>
<keyword evidence="4 12" id="KW-1134">Transmembrane beta strand</keyword>
<evidence type="ECO:0000256" key="12">
    <source>
        <dbReference type="PROSITE-ProRule" id="PRU01360"/>
    </source>
</evidence>
<dbReference type="CDD" id="cd01347">
    <property type="entry name" value="ligand_gated_channel"/>
    <property type="match status" value="1"/>
</dbReference>
<evidence type="ECO:0000313" key="16">
    <source>
        <dbReference type="EMBL" id="TIC81153.1"/>
    </source>
</evidence>
<evidence type="ECO:0000256" key="7">
    <source>
        <dbReference type="ARBA" id="ARBA00023065"/>
    </source>
</evidence>
<keyword evidence="5 12" id="KW-0812">Transmembrane</keyword>
<feature type="domain" description="TonB-dependent receptor plug" evidence="15">
    <location>
        <begin position="80"/>
        <end position="185"/>
    </location>
</feature>
<dbReference type="Proteomes" id="UP000308891">
    <property type="component" value="Unassembled WGS sequence"/>
</dbReference>
<dbReference type="InterPro" id="IPR039426">
    <property type="entry name" value="TonB-dep_rcpt-like"/>
</dbReference>
<dbReference type="GO" id="GO:0006811">
    <property type="term" value="P:monoatomic ion transport"/>
    <property type="evidence" value="ECO:0007669"/>
    <property type="project" value="UniProtKB-KW"/>
</dbReference>
<dbReference type="InterPro" id="IPR012910">
    <property type="entry name" value="Plug_dom"/>
</dbReference>
<comment type="subcellular location">
    <subcellularLocation>
        <location evidence="1 12">Cell outer membrane</location>
        <topology evidence="1 12">Multi-pass membrane protein</topology>
    </subcellularLocation>
</comment>
<evidence type="ECO:0000259" key="15">
    <source>
        <dbReference type="Pfam" id="PF07715"/>
    </source>
</evidence>
<dbReference type="EMBL" id="STGJ01000012">
    <property type="protein sequence ID" value="TIC81153.1"/>
    <property type="molecule type" value="Genomic_DNA"/>
</dbReference>
<keyword evidence="8 13" id="KW-0798">TonB box</keyword>
<dbReference type="InterPro" id="IPR036942">
    <property type="entry name" value="Beta-barrel_TonB_sf"/>
</dbReference>
<comment type="similarity">
    <text evidence="2 12 13">Belongs to the TonB-dependent receptor family.</text>
</comment>
<dbReference type="GO" id="GO:0015889">
    <property type="term" value="P:cobalamin transport"/>
    <property type="evidence" value="ECO:0007669"/>
    <property type="project" value="TreeGrafter"/>
</dbReference>
<dbReference type="PANTHER" id="PTHR30069:SF53">
    <property type="entry name" value="COLICIN I RECEPTOR-RELATED"/>
    <property type="match status" value="1"/>
</dbReference>
<keyword evidence="10 16" id="KW-0675">Receptor</keyword>
<evidence type="ECO:0000259" key="14">
    <source>
        <dbReference type="Pfam" id="PF00593"/>
    </source>
</evidence>
<evidence type="ECO:0000256" key="8">
    <source>
        <dbReference type="ARBA" id="ARBA00023077"/>
    </source>
</evidence>
<evidence type="ECO:0000256" key="13">
    <source>
        <dbReference type="RuleBase" id="RU003357"/>
    </source>
</evidence>
<evidence type="ECO:0000256" key="1">
    <source>
        <dbReference type="ARBA" id="ARBA00004571"/>
    </source>
</evidence>
<evidence type="ECO:0000256" key="3">
    <source>
        <dbReference type="ARBA" id="ARBA00022448"/>
    </source>
</evidence>
<dbReference type="PANTHER" id="PTHR30069">
    <property type="entry name" value="TONB-DEPENDENT OUTER MEMBRANE RECEPTOR"/>
    <property type="match status" value="1"/>
</dbReference>
<dbReference type="InterPro" id="IPR000531">
    <property type="entry name" value="Beta-barrel_TonB"/>
</dbReference>
<dbReference type="Pfam" id="PF07715">
    <property type="entry name" value="Plug"/>
    <property type="match status" value="1"/>
</dbReference>
<evidence type="ECO:0000256" key="6">
    <source>
        <dbReference type="ARBA" id="ARBA00022729"/>
    </source>
</evidence>
<accession>A0A4V4N7M2</accession>
<keyword evidence="17" id="KW-1185">Reference proteome</keyword>
<dbReference type="OrthoDB" id="183532at2"/>
<keyword evidence="7" id="KW-0406">Ion transport</keyword>
<keyword evidence="9 12" id="KW-0472">Membrane</keyword>
<dbReference type="Gene3D" id="2.170.130.10">
    <property type="entry name" value="TonB-dependent receptor, plug domain"/>
    <property type="match status" value="1"/>
</dbReference>
<evidence type="ECO:0000256" key="4">
    <source>
        <dbReference type="ARBA" id="ARBA00022452"/>
    </source>
</evidence>
<evidence type="ECO:0000256" key="9">
    <source>
        <dbReference type="ARBA" id="ARBA00023136"/>
    </source>
</evidence>
<dbReference type="GO" id="GO:0009279">
    <property type="term" value="C:cell outer membrane"/>
    <property type="evidence" value="ECO:0007669"/>
    <property type="project" value="UniProtKB-SubCell"/>
</dbReference>
<dbReference type="InterPro" id="IPR037066">
    <property type="entry name" value="Plug_dom_sf"/>
</dbReference>
<name>A0A4V4N7M2_9NEIS</name>
<dbReference type="SUPFAM" id="SSF56935">
    <property type="entry name" value="Porins"/>
    <property type="match status" value="1"/>
</dbReference>
<evidence type="ECO:0000256" key="5">
    <source>
        <dbReference type="ARBA" id="ARBA00022692"/>
    </source>
</evidence>
<reference evidence="16 17" key="1">
    <citation type="submission" date="2019-04" db="EMBL/GenBank/DDBJ databases">
        <title>Crenobacter sp. nov.</title>
        <authorList>
            <person name="Shi S."/>
        </authorList>
    </citation>
    <scope>NUCLEOTIDE SEQUENCE [LARGE SCALE GENOMIC DNA]</scope>
    <source>
        <strain evidence="16 17">GY 70310</strain>
    </source>
</reference>
<dbReference type="PROSITE" id="PS52016">
    <property type="entry name" value="TONB_DEPENDENT_REC_3"/>
    <property type="match status" value="1"/>
</dbReference>
<comment type="caution">
    <text evidence="16">The sequence shown here is derived from an EMBL/GenBank/DDBJ whole genome shotgun (WGS) entry which is preliminary data.</text>
</comment>
<dbReference type="Gene3D" id="2.40.170.20">
    <property type="entry name" value="TonB-dependent receptor, beta-barrel domain"/>
    <property type="match status" value="1"/>
</dbReference>
<keyword evidence="3 12" id="KW-0813">Transport</keyword>
<evidence type="ECO:0000313" key="17">
    <source>
        <dbReference type="Proteomes" id="UP000308891"/>
    </source>
</evidence>
<dbReference type="AlphaFoldDB" id="A0A4V4N7M2"/>
<proteinExistence type="inferred from homology"/>
<keyword evidence="6" id="KW-0732">Signal</keyword>
<organism evidence="16 17">
    <name type="scientific">Crenobacter intestini</name>
    <dbReference type="NCBI Taxonomy" id="2563443"/>
    <lineage>
        <taxon>Bacteria</taxon>
        <taxon>Pseudomonadati</taxon>
        <taxon>Pseudomonadota</taxon>
        <taxon>Betaproteobacteria</taxon>
        <taxon>Neisseriales</taxon>
        <taxon>Neisseriaceae</taxon>
        <taxon>Crenobacter</taxon>
    </lineage>
</organism>
<feature type="domain" description="TonB-dependent receptor-like beta-barrel" evidence="14">
    <location>
        <begin position="216"/>
        <end position="621"/>
    </location>
</feature>
<sequence>MCTGVSRGGDHDTACPLCCALRANLPALPYRFRGVSQMFARKPLAALIALAITPAAFAATVPLQAEEVVVTATRTPTPVSKVLSDVTVITREEIEETGATQLTELLARQPGIEVASTGGLGSNASVFIRGANSDHTVILVDGVRIVSGTLGTTALQHIPLELIDRVEILRGPASSLYGADAIGGVIQVFTRKGSGAPKFHASLGFGEYGTVETGAGINGKVGDTAFGLNLSHQSTNGFSAQNAGADSKWGKHNPDRDAYRETGYSAYLSHTLAPGQALTARAFQTFANNEFDSDPTRQDETKTRLAGQSIESRNQLTDNWTSTLRFSHAQDKQDTSGAYPSLYQTTQNEWTWQNDFATSLGNVQLGVDHRQQKIDSSKDYAETDKTVKSVFAGYQGEFGQSLLQASVRNDDDSLYGNKTTGQFGYGLRFAEGWLARAAYGTAFKAPTFNQRFYPGSENPDIRPETSRNTEAALEWNRGVNMASLTWFRNQVEDLIEWAPNPARPGWSLPSNVSEARLAGYTLEAGTQLAGFDLSASATWLDARNSETGQRLVRRAQRFASANVSRMVGDWTLGGSVQASGERLDKDPDGKRKILPGYATVNLYADLKLDAEWTATARVENVADRDYETAYGYNTAGRTWFVGVRYQPK</sequence>
<evidence type="ECO:0000256" key="11">
    <source>
        <dbReference type="ARBA" id="ARBA00023237"/>
    </source>
</evidence>
<gene>
    <name evidence="16" type="ORF">E5K04_11220</name>
</gene>
<evidence type="ECO:0000256" key="2">
    <source>
        <dbReference type="ARBA" id="ARBA00009810"/>
    </source>
</evidence>
<protein>
    <submittedName>
        <fullName evidence="16">TonB-dependent receptor</fullName>
    </submittedName>
</protein>
<evidence type="ECO:0000256" key="10">
    <source>
        <dbReference type="ARBA" id="ARBA00023170"/>
    </source>
</evidence>
<keyword evidence="11 12" id="KW-0998">Cell outer membrane</keyword>